<protein>
    <submittedName>
        <fullName evidence="6">Patatin-like phospholipase family protein</fullName>
    </submittedName>
</protein>
<dbReference type="GO" id="GO:0016787">
    <property type="term" value="F:hydrolase activity"/>
    <property type="evidence" value="ECO:0007669"/>
    <property type="project" value="UniProtKB-UniRule"/>
</dbReference>
<keyword evidence="2 4" id="KW-0442">Lipid degradation</keyword>
<dbReference type="PANTHER" id="PTHR14226">
    <property type="entry name" value="NEUROPATHY TARGET ESTERASE/SWISS CHEESE D.MELANOGASTER"/>
    <property type="match status" value="1"/>
</dbReference>
<feature type="domain" description="PNPLA" evidence="5">
    <location>
        <begin position="1"/>
        <end position="163"/>
    </location>
</feature>
<dbReference type="InterPro" id="IPR016035">
    <property type="entry name" value="Acyl_Trfase/lysoPLipase"/>
</dbReference>
<accession>A0A934K7B5</accession>
<dbReference type="InterPro" id="IPR002641">
    <property type="entry name" value="PNPLA_dom"/>
</dbReference>
<dbReference type="GO" id="GO:0016042">
    <property type="term" value="P:lipid catabolic process"/>
    <property type="evidence" value="ECO:0007669"/>
    <property type="project" value="UniProtKB-UniRule"/>
</dbReference>
<evidence type="ECO:0000256" key="2">
    <source>
        <dbReference type="ARBA" id="ARBA00022963"/>
    </source>
</evidence>
<dbReference type="Pfam" id="PF01734">
    <property type="entry name" value="Patatin"/>
    <property type="match status" value="1"/>
</dbReference>
<evidence type="ECO:0000256" key="3">
    <source>
        <dbReference type="ARBA" id="ARBA00023098"/>
    </source>
</evidence>
<feature type="active site" description="Proton acceptor" evidence="4">
    <location>
        <position position="150"/>
    </location>
</feature>
<feature type="short sequence motif" description="GXSXG" evidence="4">
    <location>
        <begin position="20"/>
        <end position="24"/>
    </location>
</feature>
<dbReference type="EMBL" id="JAEKNQ010000006">
    <property type="protein sequence ID" value="MBJ7601737.1"/>
    <property type="molecule type" value="Genomic_DNA"/>
</dbReference>
<comment type="caution">
    <text evidence="4">Lacks conserved residue(s) required for the propagation of feature annotation.</text>
</comment>
<keyword evidence="3 4" id="KW-0443">Lipid metabolism</keyword>
<organism evidence="6 7">
    <name type="scientific">Candidatus Dormiibacter inghamiae</name>
    <dbReference type="NCBI Taxonomy" id="3127013"/>
    <lineage>
        <taxon>Bacteria</taxon>
        <taxon>Bacillati</taxon>
        <taxon>Candidatus Dormiibacterota</taxon>
        <taxon>Candidatus Dormibacteria</taxon>
        <taxon>Candidatus Dormibacterales</taxon>
        <taxon>Candidatus Dormibacteraceae</taxon>
        <taxon>Candidatus Dormiibacter</taxon>
    </lineage>
</organism>
<dbReference type="Proteomes" id="UP000620075">
    <property type="component" value="Unassembled WGS sequence"/>
</dbReference>
<dbReference type="PROSITE" id="PS51635">
    <property type="entry name" value="PNPLA"/>
    <property type="match status" value="1"/>
</dbReference>
<dbReference type="InterPro" id="IPR050301">
    <property type="entry name" value="NTE"/>
</dbReference>
<feature type="short sequence motif" description="DGA/G" evidence="4">
    <location>
        <begin position="150"/>
        <end position="152"/>
    </location>
</feature>
<evidence type="ECO:0000313" key="6">
    <source>
        <dbReference type="EMBL" id="MBJ7601737.1"/>
    </source>
</evidence>
<evidence type="ECO:0000256" key="4">
    <source>
        <dbReference type="PROSITE-ProRule" id="PRU01161"/>
    </source>
</evidence>
<reference evidence="6 7" key="1">
    <citation type="submission" date="2020-10" db="EMBL/GenBank/DDBJ databases">
        <title>Ca. Dormibacterota MAGs.</title>
        <authorList>
            <person name="Montgomery K."/>
        </authorList>
    </citation>
    <scope>NUCLEOTIDE SEQUENCE [LARGE SCALE GENOMIC DNA]</scope>
    <source>
        <strain evidence="6">SC8811_S16_3</strain>
    </source>
</reference>
<proteinExistence type="predicted"/>
<sequence length="273" mass="29344">MGVLLALFEAGVTPPERLIGVSVGALNAVVIAAYPSLAGAHMLREIWLSKPVADVFRGHPLSLLMTRMRTQGISVLPARNVARVIDRSVELTGTETFEQLKVPLQVVATNLHAGTSRVFDSGPLRLALQASTAIPGVFPSVDIDGHGYLDGGIIDNLPISLAADSGAREILAISLMAGGEVDRLPGNWAELLARTLQLALHHRALSDFERLKRRVRLLLLCPVLKPEQGLDMQRAHIEEMIEAARQATTQLLQDAGRTLFGSSAVHYLKPVGG</sequence>
<gene>
    <name evidence="6" type="ORF">JF888_00840</name>
</gene>
<evidence type="ECO:0000256" key="1">
    <source>
        <dbReference type="ARBA" id="ARBA00022801"/>
    </source>
</evidence>
<dbReference type="Gene3D" id="3.40.1090.10">
    <property type="entry name" value="Cytosolic phospholipase A2 catalytic domain"/>
    <property type="match status" value="2"/>
</dbReference>
<name>A0A934K7B5_9BACT</name>
<dbReference type="SUPFAM" id="SSF52151">
    <property type="entry name" value="FabD/lysophospholipase-like"/>
    <property type="match status" value="1"/>
</dbReference>
<comment type="caution">
    <text evidence="6">The sequence shown here is derived from an EMBL/GenBank/DDBJ whole genome shotgun (WGS) entry which is preliminary data.</text>
</comment>
<dbReference type="AlphaFoldDB" id="A0A934K7B5"/>
<keyword evidence="1 4" id="KW-0378">Hydrolase</keyword>
<dbReference type="PANTHER" id="PTHR14226:SF29">
    <property type="entry name" value="NEUROPATHY TARGET ESTERASE SWS"/>
    <property type="match status" value="1"/>
</dbReference>
<feature type="active site" description="Nucleophile" evidence="4">
    <location>
        <position position="22"/>
    </location>
</feature>
<evidence type="ECO:0000259" key="5">
    <source>
        <dbReference type="PROSITE" id="PS51635"/>
    </source>
</evidence>
<evidence type="ECO:0000313" key="7">
    <source>
        <dbReference type="Proteomes" id="UP000620075"/>
    </source>
</evidence>